<accession>A0A3L8CUP2</accession>
<dbReference type="AlphaFoldDB" id="A0A3L8CUP2"/>
<organism evidence="1 2">
    <name type="scientific">Pseudomonas prosekii</name>
    <dbReference type="NCBI Taxonomy" id="1148509"/>
    <lineage>
        <taxon>Bacteria</taxon>
        <taxon>Pseudomonadati</taxon>
        <taxon>Pseudomonadota</taxon>
        <taxon>Gammaproteobacteria</taxon>
        <taxon>Pseudomonadales</taxon>
        <taxon>Pseudomonadaceae</taxon>
        <taxon>Pseudomonas</taxon>
    </lineage>
</organism>
<dbReference type="EMBL" id="PEGA01000008">
    <property type="protein sequence ID" value="RLU11566.1"/>
    <property type="molecule type" value="Genomic_DNA"/>
</dbReference>
<gene>
    <name evidence="1" type="ORF">CS076_10170</name>
</gene>
<reference evidence="1 2" key="1">
    <citation type="journal article" date="2018" name="Front. Microbiol.">
        <title>Discovery of Phloeophagus Beetles as a Source of Pseudomonas Strains That Produce Potentially New Bioactive Substances and Description of Pseudomonas bohemica sp. nov.</title>
        <authorList>
            <person name="Saati-Santamaria Z."/>
            <person name="Lopez-Mondejar R."/>
            <person name="Jimenez-Gomez A."/>
            <person name="Diez-Mendez A."/>
            <person name="Vetrovsky T."/>
            <person name="Igual J.M."/>
            <person name="Velazquez E."/>
            <person name="Kolarik M."/>
            <person name="Rivas R."/>
            <person name="Garcia-Fraile P."/>
        </authorList>
    </citation>
    <scope>NUCLEOTIDE SEQUENCE [LARGE SCALE GENOMIC DNA]</scope>
    <source>
        <strain evidence="1 2">A2-NA12</strain>
    </source>
</reference>
<sequence>MADGLIASRLTPTGVGCCVRCAAVLWELSLLAMAVCRVMEMSRLVASSRASSAPTGLRGAWKAL</sequence>
<name>A0A3L8CUP2_9PSED</name>
<dbReference type="Proteomes" id="UP000282672">
    <property type="component" value="Unassembled WGS sequence"/>
</dbReference>
<evidence type="ECO:0000313" key="2">
    <source>
        <dbReference type="Proteomes" id="UP000282672"/>
    </source>
</evidence>
<proteinExistence type="predicted"/>
<protein>
    <submittedName>
        <fullName evidence="1">Uncharacterized protein</fullName>
    </submittedName>
</protein>
<evidence type="ECO:0000313" key="1">
    <source>
        <dbReference type="EMBL" id="RLU11566.1"/>
    </source>
</evidence>
<comment type="caution">
    <text evidence="1">The sequence shown here is derived from an EMBL/GenBank/DDBJ whole genome shotgun (WGS) entry which is preliminary data.</text>
</comment>